<feature type="transmembrane region" description="Helical" evidence="15">
    <location>
        <begin position="189"/>
        <end position="211"/>
    </location>
</feature>
<comment type="catalytic activity">
    <reaction evidence="12">
        <text>D-fructose(out) = D-fructose(in)</text>
        <dbReference type="Rhea" id="RHEA:60372"/>
        <dbReference type="ChEBI" id="CHEBI:37721"/>
    </reaction>
    <physiologicalReaction direction="left-to-right" evidence="12">
        <dbReference type="Rhea" id="RHEA:60373"/>
    </physiologicalReaction>
</comment>
<dbReference type="SUPFAM" id="SSF103473">
    <property type="entry name" value="MFS general substrate transporter"/>
    <property type="match status" value="1"/>
</dbReference>
<comment type="caution">
    <text evidence="17">The sequence shown here is derived from an EMBL/GenBank/DDBJ whole genome shotgun (WGS) entry which is preliminary data.</text>
</comment>
<feature type="transmembrane region" description="Helical" evidence="15">
    <location>
        <begin position="217"/>
        <end position="240"/>
    </location>
</feature>
<feature type="transmembrane region" description="Helical" evidence="15">
    <location>
        <begin position="131"/>
        <end position="154"/>
    </location>
</feature>
<dbReference type="NCBIfam" id="TIGR00879">
    <property type="entry name" value="SP"/>
    <property type="match status" value="1"/>
</dbReference>
<dbReference type="GO" id="GO:0015149">
    <property type="term" value="F:hexose transmembrane transporter activity"/>
    <property type="evidence" value="ECO:0007669"/>
    <property type="project" value="TreeGrafter"/>
</dbReference>
<evidence type="ECO:0000256" key="15">
    <source>
        <dbReference type="SAM" id="Phobius"/>
    </source>
</evidence>
<comment type="subunit">
    <text evidence="2">Homodimer.</text>
</comment>
<dbReference type="RefSeq" id="XP_067821128.1">
    <property type="nucleotide sequence ID" value="XM_067961638.1"/>
</dbReference>
<gene>
    <name evidence="17" type="ORF">CCR75_003544</name>
</gene>
<comment type="catalytic activity">
    <reaction evidence="10">
        <text>D-mannose(out) = D-mannose(in)</text>
        <dbReference type="Rhea" id="RHEA:78391"/>
        <dbReference type="ChEBI" id="CHEBI:4208"/>
    </reaction>
    <physiologicalReaction direction="left-to-right" evidence="10">
        <dbReference type="Rhea" id="RHEA:78392"/>
    </physiologicalReaction>
</comment>
<evidence type="ECO:0000313" key="17">
    <source>
        <dbReference type="EMBL" id="TDH71629.1"/>
    </source>
</evidence>
<evidence type="ECO:0000256" key="8">
    <source>
        <dbReference type="ARBA" id="ARBA00044648"/>
    </source>
</evidence>
<dbReference type="Pfam" id="PF00083">
    <property type="entry name" value="Sugar_tr"/>
    <property type="match status" value="1"/>
</dbReference>
<dbReference type="GO" id="GO:0016020">
    <property type="term" value="C:membrane"/>
    <property type="evidence" value="ECO:0007669"/>
    <property type="project" value="UniProtKB-SubCell"/>
</dbReference>
<evidence type="ECO:0000256" key="13">
    <source>
        <dbReference type="ARBA" id="ARBA00044780"/>
    </source>
</evidence>
<comment type="catalytic activity">
    <reaction evidence="7">
        <text>D-galactose(in) = D-galactose(out)</text>
        <dbReference type="Rhea" id="RHEA:34915"/>
        <dbReference type="ChEBI" id="CHEBI:4139"/>
    </reaction>
    <physiologicalReaction direction="right-to-left" evidence="7">
        <dbReference type="Rhea" id="RHEA:34917"/>
    </physiologicalReaction>
</comment>
<feature type="transmembrane region" description="Helical" evidence="15">
    <location>
        <begin position="160"/>
        <end position="177"/>
    </location>
</feature>
<evidence type="ECO:0000259" key="16">
    <source>
        <dbReference type="PROSITE" id="PS50850"/>
    </source>
</evidence>
<dbReference type="PANTHER" id="PTHR23503">
    <property type="entry name" value="SOLUTE CARRIER FAMILY 2"/>
    <property type="match status" value="1"/>
</dbReference>
<dbReference type="OrthoDB" id="4540492at2759"/>
<keyword evidence="18" id="KW-1185">Reference proteome</keyword>
<sequence length="520" mass="57481">MAVENKSTRASPANLAYGSEIITPEIHSTMLKPENIDTRPRVQPTYILYTSAMLAFVLPLQYGWSTSQLNLRKFNNFEDCNAWPVAEGTCIMFPGHTKFQWTVVVNAWIVGGMFGSFFVGKLADRFGRKQVLIYNCFFVIVGAIVMAAVSNLWLFAFGRFLAGIASGATTGNVGSYINEISPPHLRSLLGAGLHSSNTIGIVLVATTFFYMDFENGWRYIAAFPIVLAAIFLSMSPFIMVESPVWLLMKGRRNDAEAALTRLYGAENVSTALEWIESKRKVDLELQSSTWSENGNEVVRSGKGAPFSELISPVLRRQFIIVIGVACMQKITGINTVFYYSSDLFHQAGLDNVLFNTIIIDIVNMLPALVSGVLAARFGNRTMLLWGLAGMFFSAVGITLALWFSWSTMTILIVASYVTAYGLSIGPLMYVVLSDIFPDYARATVSSIGVMVSWLSNLIVGVGYPYISSALGNLAYLPFTVLLALSFVFVYMLLPETSGKTNEEIQDEFRAIRQRKRRGAK</sequence>
<evidence type="ECO:0000256" key="1">
    <source>
        <dbReference type="ARBA" id="ARBA00004141"/>
    </source>
</evidence>
<comment type="catalytic activity">
    <reaction evidence="9">
        <text>D-xylose(out) = D-xylose(in)</text>
        <dbReference type="Rhea" id="RHEA:78427"/>
        <dbReference type="ChEBI" id="CHEBI:53455"/>
    </reaction>
    <physiologicalReaction direction="left-to-right" evidence="9">
        <dbReference type="Rhea" id="RHEA:78428"/>
    </physiologicalReaction>
</comment>
<evidence type="ECO:0000256" key="2">
    <source>
        <dbReference type="ARBA" id="ARBA00011738"/>
    </source>
</evidence>
<evidence type="ECO:0000256" key="7">
    <source>
        <dbReference type="ARBA" id="ARBA00044637"/>
    </source>
</evidence>
<evidence type="ECO:0000256" key="4">
    <source>
        <dbReference type="ARBA" id="ARBA00022692"/>
    </source>
</evidence>
<dbReference type="Gene3D" id="1.20.1250.20">
    <property type="entry name" value="MFS general substrate transporter like domains"/>
    <property type="match status" value="1"/>
</dbReference>
<evidence type="ECO:0000313" key="18">
    <source>
        <dbReference type="Proteomes" id="UP000294530"/>
    </source>
</evidence>
<comment type="catalytic activity">
    <reaction evidence="11">
        <text>D-glucosamine(out) = D-glucosamine(in)</text>
        <dbReference type="Rhea" id="RHEA:78423"/>
        <dbReference type="ChEBI" id="CHEBI:58723"/>
    </reaction>
    <physiologicalReaction direction="left-to-right" evidence="11">
        <dbReference type="Rhea" id="RHEA:78424"/>
    </physiologicalReaction>
</comment>
<dbReference type="PROSITE" id="PS50850">
    <property type="entry name" value="MFS"/>
    <property type="match status" value="1"/>
</dbReference>
<keyword evidence="5 15" id="KW-1133">Transmembrane helix</keyword>
<comment type="catalytic activity">
    <reaction evidence="8">
        <text>D-glucose(out) = D-glucose(in)</text>
        <dbReference type="Rhea" id="RHEA:60376"/>
        <dbReference type="ChEBI" id="CHEBI:4167"/>
    </reaction>
    <physiologicalReaction direction="left-to-right" evidence="8">
        <dbReference type="Rhea" id="RHEA:60377"/>
    </physiologicalReaction>
</comment>
<keyword evidence="4 15" id="KW-0812">Transmembrane</keyword>
<feature type="transmembrane region" description="Helical" evidence="15">
    <location>
        <begin position="318"/>
        <end position="340"/>
    </location>
</feature>
<keyword evidence="6 15" id="KW-0472">Membrane</keyword>
<evidence type="ECO:0000256" key="11">
    <source>
        <dbReference type="ARBA" id="ARBA00044668"/>
    </source>
</evidence>
<feature type="transmembrane region" description="Helical" evidence="15">
    <location>
        <begin position="409"/>
        <end position="432"/>
    </location>
</feature>
<feature type="transmembrane region" description="Helical" evidence="15">
    <location>
        <begin position="46"/>
        <end position="64"/>
    </location>
</feature>
<protein>
    <recommendedName>
        <fullName evidence="13">Hexose transporter 1</fullName>
    </recommendedName>
</protein>
<dbReference type="InterPro" id="IPR020846">
    <property type="entry name" value="MFS_dom"/>
</dbReference>
<feature type="transmembrane region" description="Helical" evidence="15">
    <location>
        <begin position="99"/>
        <end position="119"/>
    </location>
</feature>
<dbReference type="EMBL" id="SHOA02000015">
    <property type="protein sequence ID" value="TDH71629.1"/>
    <property type="molecule type" value="Genomic_DNA"/>
</dbReference>
<proteinExistence type="inferred from homology"/>
<dbReference type="InterPro" id="IPR005829">
    <property type="entry name" value="Sugar_transporter_CS"/>
</dbReference>
<evidence type="ECO:0000256" key="12">
    <source>
        <dbReference type="ARBA" id="ARBA00044710"/>
    </source>
</evidence>
<dbReference type="Proteomes" id="UP000294530">
    <property type="component" value="Unassembled WGS sequence"/>
</dbReference>
<dbReference type="PRINTS" id="PR00171">
    <property type="entry name" value="SUGRTRNSPORT"/>
</dbReference>
<organism evidence="17 18">
    <name type="scientific">Bremia lactucae</name>
    <name type="common">Lettuce downy mildew</name>
    <dbReference type="NCBI Taxonomy" id="4779"/>
    <lineage>
        <taxon>Eukaryota</taxon>
        <taxon>Sar</taxon>
        <taxon>Stramenopiles</taxon>
        <taxon>Oomycota</taxon>
        <taxon>Peronosporomycetes</taxon>
        <taxon>Peronosporales</taxon>
        <taxon>Peronosporaceae</taxon>
        <taxon>Bremia</taxon>
    </lineage>
</organism>
<dbReference type="InterPro" id="IPR005828">
    <property type="entry name" value="MFS_sugar_transport-like"/>
</dbReference>
<dbReference type="InterPro" id="IPR036259">
    <property type="entry name" value="MFS_trans_sf"/>
</dbReference>
<dbReference type="AlphaFoldDB" id="A0A976FSI8"/>
<keyword evidence="3 14" id="KW-0813">Transport</keyword>
<feature type="transmembrane region" description="Helical" evidence="15">
    <location>
        <begin position="352"/>
        <end position="375"/>
    </location>
</feature>
<reference evidence="17 18" key="1">
    <citation type="journal article" date="2021" name="Genome Biol.">
        <title>AFLAP: assembly-free linkage analysis pipeline using k-mers from genome sequencing data.</title>
        <authorList>
            <person name="Fletcher K."/>
            <person name="Zhang L."/>
            <person name="Gil J."/>
            <person name="Han R."/>
            <person name="Cavanaugh K."/>
            <person name="Michelmore R."/>
        </authorList>
    </citation>
    <scope>NUCLEOTIDE SEQUENCE [LARGE SCALE GENOMIC DNA]</scope>
    <source>
        <strain evidence="17 18">SF5</strain>
    </source>
</reference>
<evidence type="ECO:0000256" key="6">
    <source>
        <dbReference type="ARBA" id="ARBA00023136"/>
    </source>
</evidence>
<feature type="transmembrane region" description="Helical" evidence="15">
    <location>
        <begin position="472"/>
        <end position="493"/>
    </location>
</feature>
<comment type="similarity">
    <text evidence="14">Belongs to the major facilitator superfamily. Sugar transporter (TC 2.A.1.1) family.</text>
</comment>
<feature type="transmembrane region" description="Helical" evidence="15">
    <location>
        <begin position="382"/>
        <end position="403"/>
    </location>
</feature>
<dbReference type="InterPro" id="IPR003663">
    <property type="entry name" value="Sugar/inositol_transpt"/>
</dbReference>
<evidence type="ECO:0000256" key="5">
    <source>
        <dbReference type="ARBA" id="ARBA00022989"/>
    </source>
</evidence>
<dbReference type="PANTHER" id="PTHR23503:SF8">
    <property type="entry name" value="FACILITATED GLUCOSE TRANSPORTER PROTEIN 1"/>
    <property type="match status" value="1"/>
</dbReference>
<name>A0A976FSI8_BRELC</name>
<feature type="domain" description="Major facilitator superfamily (MFS) profile" evidence="16">
    <location>
        <begin position="47"/>
        <end position="497"/>
    </location>
</feature>
<dbReference type="KEGG" id="blac:94347309"/>
<evidence type="ECO:0000256" key="14">
    <source>
        <dbReference type="RuleBase" id="RU003346"/>
    </source>
</evidence>
<evidence type="ECO:0000256" key="9">
    <source>
        <dbReference type="ARBA" id="ARBA00044656"/>
    </source>
</evidence>
<feature type="transmembrane region" description="Helical" evidence="15">
    <location>
        <begin position="444"/>
        <end position="466"/>
    </location>
</feature>
<comment type="subcellular location">
    <subcellularLocation>
        <location evidence="1">Membrane</location>
        <topology evidence="1">Multi-pass membrane protein</topology>
    </subcellularLocation>
</comment>
<dbReference type="GeneID" id="94347309"/>
<accession>A0A976FSI8</accession>
<dbReference type="PROSITE" id="PS00217">
    <property type="entry name" value="SUGAR_TRANSPORT_2"/>
    <property type="match status" value="1"/>
</dbReference>
<evidence type="ECO:0000256" key="10">
    <source>
        <dbReference type="ARBA" id="ARBA00044662"/>
    </source>
</evidence>
<dbReference type="InterPro" id="IPR045263">
    <property type="entry name" value="GLUT"/>
</dbReference>
<evidence type="ECO:0000256" key="3">
    <source>
        <dbReference type="ARBA" id="ARBA00022448"/>
    </source>
</evidence>